<evidence type="ECO:0000313" key="3">
    <source>
        <dbReference type="Proteomes" id="UP000722750"/>
    </source>
</evidence>
<dbReference type="PANTHER" id="PTHR43155">
    <property type="entry name" value="CYCLIC DI-GMP PHOSPHODIESTERASE PA4108-RELATED"/>
    <property type="match status" value="1"/>
</dbReference>
<comment type="caution">
    <text evidence="2">The sequence shown here is derived from an EMBL/GenBank/DDBJ whole genome shotgun (WGS) entry which is preliminary data.</text>
</comment>
<evidence type="ECO:0000259" key="1">
    <source>
        <dbReference type="PROSITE" id="PS51832"/>
    </source>
</evidence>
<organism evidence="2 3">
    <name type="scientific">Candidatus Scalindua arabica</name>
    <dbReference type="NCBI Taxonomy" id="1127984"/>
    <lineage>
        <taxon>Bacteria</taxon>
        <taxon>Pseudomonadati</taxon>
        <taxon>Planctomycetota</taxon>
        <taxon>Candidatus Brocadiia</taxon>
        <taxon>Candidatus Brocadiales</taxon>
        <taxon>Candidatus Scalinduaceae</taxon>
        <taxon>Candidatus Scalindua</taxon>
    </lineage>
</organism>
<reference evidence="2" key="1">
    <citation type="journal article" date="2021" name="ISME J.">
        <title>Fine-scale metabolic discontinuity in a stratified prokaryote microbiome of a Red Sea deep halocline.</title>
        <authorList>
            <person name="Michoud G."/>
            <person name="Ngugi D.K."/>
            <person name="Barozzi A."/>
            <person name="Merlino G."/>
            <person name="Calleja M.L."/>
            <person name="Delgado-Huertas A."/>
            <person name="Moran X.A.G."/>
            <person name="Daffonchio D."/>
        </authorList>
    </citation>
    <scope>NUCLEOTIDE SEQUENCE</scope>
    <source>
        <strain evidence="2">SuakinDeep_MAG55_1</strain>
    </source>
</reference>
<dbReference type="SUPFAM" id="SSF109604">
    <property type="entry name" value="HD-domain/PDEase-like"/>
    <property type="match status" value="1"/>
</dbReference>
<sequence>MNNQNKMKRDFFPVTLGSLKTDTVIGCDIYLLVSNNGTSSYVLYCKGDTAFENDKRELLVRKNINRLFVGNEDQQKYSEYLESNLPAILSDEKVKPAEKAKIVYGTATTMLNDVFTEPVHKNIVRSQTFAYNLIDYILREGKAADNLLKITSHDYYTYTHSVNVATIGSLFAKSMGLNEKDMKSFCTGMLLHDLGKTKISSRILNKNGPLTDDEFKKIKMHPEAGAEILRESGSGFNDEYLVILQHHENCDGSGYPHGLKKEEIHYVSRLVHIIDIYDALTTRRSYSPPKKPYDSLKLITSEMYNSVDKEMLKSFIRFLGGYRG</sequence>
<dbReference type="Pfam" id="PF13487">
    <property type="entry name" value="HD_5"/>
    <property type="match status" value="1"/>
</dbReference>
<protein>
    <recommendedName>
        <fullName evidence="1">HD-GYP domain-containing protein</fullName>
    </recommendedName>
</protein>
<dbReference type="InterPro" id="IPR006675">
    <property type="entry name" value="HDIG_dom"/>
</dbReference>
<gene>
    <name evidence="2" type="ORF">MAG551_00350</name>
</gene>
<dbReference type="PROSITE" id="PS51832">
    <property type="entry name" value="HD_GYP"/>
    <property type="match status" value="1"/>
</dbReference>
<feature type="domain" description="HD-GYP" evidence="1">
    <location>
        <begin position="135"/>
        <end position="324"/>
    </location>
</feature>
<dbReference type="InterPro" id="IPR037522">
    <property type="entry name" value="HD_GYP_dom"/>
</dbReference>
<dbReference type="AlphaFoldDB" id="A0A941ZXX6"/>
<dbReference type="Proteomes" id="UP000722750">
    <property type="component" value="Unassembled WGS sequence"/>
</dbReference>
<dbReference type="Gene3D" id="1.10.3210.10">
    <property type="entry name" value="Hypothetical protein af1432"/>
    <property type="match status" value="1"/>
</dbReference>
<name>A0A941ZXX6_9BACT</name>
<evidence type="ECO:0000313" key="2">
    <source>
        <dbReference type="EMBL" id="MBS1257308.1"/>
    </source>
</evidence>
<dbReference type="InterPro" id="IPR003607">
    <property type="entry name" value="HD/PDEase_dom"/>
</dbReference>
<accession>A0A941ZXX6</accession>
<dbReference type="PANTHER" id="PTHR43155:SF2">
    <property type="entry name" value="CYCLIC DI-GMP PHOSPHODIESTERASE PA4108"/>
    <property type="match status" value="1"/>
</dbReference>
<dbReference type="CDD" id="cd00077">
    <property type="entry name" value="HDc"/>
    <property type="match status" value="1"/>
</dbReference>
<dbReference type="SMART" id="SM00471">
    <property type="entry name" value="HDc"/>
    <property type="match status" value="1"/>
</dbReference>
<proteinExistence type="predicted"/>
<dbReference type="NCBIfam" id="TIGR00277">
    <property type="entry name" value="HDIG"/>
    <property type="match status" value="1"/>
</dbReference>
<dbReference type="EMBL" id="JAANXD010000019">
    <property type="protein sequence ID" value="MBS1257308.1"/>
    <property type="molecule type" value="Genomic_DNA"/>
</dbReference>